<accession>A0A2T4TZU7</accession>
<evidence type="ECO:0000313" key="2">
    <source>
        <dbReference type="EMBL" id="PTL36629.1"/>
    </source>
</evidence>
<comment type="caution">
    <text evidence="2">The sequence shown here is derived from an EMBL/GenBank/DDBJ whole genome shotgun (WGS) entry which is preliminary data.</text>
</comment>
<dbReference type="PANTHER" id="PTHR38599:SF1">
    <property type="entry name" value="CUPIN DOMAIN PROTEIN (AFU_ORTHOLOGUE AFUA_3G13620)"/>
    <property type="match status" value="1"/>
</dbReference>
<dbReference type="OrthoDB" id="9793521at2"/>
<organism evidence="2 3">
    <name type="scientific">Candidatus Methylomirabilis limnetica</name>
    <dbReference type="NCBI Taxonomy" id="2033718"/>
    <lineage>
        <taxon>Bacteria</taxon>
        <taxon>Candidatus Methylomirabilota</taxon>
        <taxon>Candidatus Methylomirabilia</taxon>
        <taxon>Candidatus Methylomirabilales</taxon>
        <taxon>Candidatus Methylomirabilaceae</taxon>
        <taxon>Candidatus Methylomirabilis</taxon>
    </lineage>
</organism>
<evidence type="ECO:0000259" key="1">
    <source>
        <dbReference type="Pfam" id="PF07883"/>
    </source>
</evidence>
<dbReference type="InterPro" id="IPR013096">
    <property type="entry name" value="Cupin_2"/>
</dbReference>
<dbReference type="Proteomes" id="UP000241436">
    <property type="component" value="Unassembled WGS sequence"/>
</dbReference>
<dbReference type="RefSeq" id="WP_107561380.1">
    <property type="nucleotide sequence ID" value="NZ_NVQC01000013.1"/>
</dbReference>
<reference evidence="3" key="2">
    <citation type="journal article" date="2018" name="Environ. Microbiol.">
        <title>Bloom of a denitrifying methanotroph, 'Candidatus Methylomirabilis limnetica', in a deep stratified lake.</title>
        <authorList>
            <person name="Graf J.S."/>
            <person name="Mayr M.J."/>
            <person name="Marchant H.K."/>
            <person name="Tienken D."/>
            <person name="Hach P.F."/>
            <person name="Brand A."/>
            <person name="Schubert C.J."/>
            <person name="Kuypers M.M."/>
            <person name="Milucka J."/>
        </authorList>
    </citation>
    <scope>NUCLEOTIDE SEQUENCE [LARGE SCALE GENOMIC DNA]</scope>
    <source>
        <strain evidence="3">Zug</strain>
    </source>
</reference>
<feature type="domain" description="Cupin type-2" evidence="1">
    <location>
        <begin position="55"/>
        <end position="123"/>
    </location>
</feature>
<evidence type="ECO:0000313" key="3">
    <source>
        <dbReference type="Proteomes" id="UP000241436"/>
    </source>
</evidence>
<sequence>MKRMGLLLTLTLTVGIALGVIGTQALNAQQEPMKRTVLLKTDLAGIEGKEGVLALVEFAPGAATQSHYHPGEEIAYLLEGAVSLEVQGKSPITFKPGDTFHQPPKQVHRVKNLSSTMPAKALAFTIAEKDQPLTVPVK</sequence>
<dbReference type="PANTHER" id="PTHR38599">
    <property type="entry name" value="CUPIN DOMAIN PROTEIN (AFU_ORTHOLOGUE AFUA_3G13620)"/>
    <property type="match status" value="1"/>
</dbReference>
<proteinExistence type="predicted"/>
<dbReference type="CDD" id="cd02235">
    <property type="entry name" value="cupin_BLL4011-like"/>
    <property type="match status" value="1"/>
</dbReference>
<dbReference type="InterPro" id="IPR014710">
    <property type="entry name" value="RmlC-like_jellyroll"/>
</dbReference>
<dbReference type="Pfam" id="PF07883">
    <property type="entry name" value="Cupin_2"/>
    <property type="match status" value="1"/>
</dbReference>
<reference evidence="2 3" key="1">
    <citation type="submission" date="2017-09" db="EMBL/GenBank/DDBJ databases">
        <title>Bloom of a denitrifying methanotroph, Candidatus Methylomirabilis limnetica, in a deep stratified lake.</title>
        <authorList>
            <person name="Graf J.S."/>
            <person name="Marchant H.K."/>
            <person name="Tienken D."/>
            <person name="Hach P.F."/>
            <person name="Brand A."/>
            <person name="Schubert C.J."/>
            <person name="Kuypers M.M."/>
            <person name="Milucka J."/>
        </authorList>
    </citation>
    <scope>NUCLEOTIDE SEQUENCE [LARGE SCALE GENOMIC DNA]</scope>
    <source>
        <strain evidence="2 3">Zug</strain>
    </source>
</reference>
<protein>
    <submittedName>
        <fullName evidence="2">Cupin</fullName>
    </submittedName>
</protein>
<name>A0A2T4TZU7_9BACT</name>
<dbReference type="EMBL" id="NVQC01000013">
    <property type="protein sequence ID" value="PTL36629.1"/>
    <property type="molecule type" value="Genomic_DNA"/>
</dbReference>
<dbReference type="InterPro" id="IPR011051">
    <property type="entry name" value="RmlC_Cupin_sf"/>
</dbReference>
<dbReference type="Gene3D" id="2.60.120.10">
    <property type="entry name" value="Jelly Rolls"/>
    <property type="match status" value="1"/>
</dbReference>
<gene>
    <name evidence="2" type="ORF">CLG94_02820</name>
</gene>
<dbReference type="SUPFAM" id="SSF51182">
    <property type="entry name" value="RmlC-like cupins"/>
    <property type="match status" value="1"/>
</dbReference>
<keyword evidence="3" id="KW-1185">Reference proteome</keyword>
<dbReference type="AlphaFoldDB" id="A0A2T4TZU7"/>